<reference evidence="2 3" key="1">
    <citation type="journal article" date="2012" name="Genome Biol.">
        <title>Genome and low-iron response of an oceanic diatom adapted to chronic iron limitation.</title>
        <authorList>
            <person name="Lommer M."/>
            <person name="Specht M."/>
            <person name="Roy A.S."/>
            <person name="Kraemer L."/>
            <person name="Andreson R."/>
            <person name="Gutowska M.A."/>
            <person name="Wolf J."/>
            <person name="Bergner S.V."/>
            <person name="Schilhabel M.B."/>
            <person name="Klostermeier U.C."/>
            <person name="Beiko R.G."/>
            <person name="Rosenstiel P."/>
            <person name="Hippler M."/>
            <person name="Laroche J."/>
        </authorList>
    </citation>
    <scope>NUCLEOTIDE SEQUENCE [LARGE SCALE GENOMIC DNA]</scope>
    <source>
        <strain evidence="2 3">CCMP1005</strain>
    </source>
</reference>
<comment type="caution">
    <text evidence="2">The sequence shown here is derived from an EMBL/GenBank/DDBJ whole genome shotgun (WGS) entry which is preliminary data.</text>
</comment>
<dbReference type="OMA" id="PESICWD"/>
<proteinExistence type="predicted"/>
<dbReference type="SMART" id="SM00516">
    <property type="entry name" value="SEC14"/>
    <property type="match status" value="1"/>
</dbReference>
<name>K0RPR7_THAOC</name>
<dbReference type="GO" id="GO:0008526">
    <property type="term" value="F:phosphatidylinositol transfer activity"/>
    <property type="evidence" value="ECO:0007669"/>
    <property type="project" value="TreeGrafter"/>
</dbReference>
<gene>
    <name evidence="2" type="ORF">THAOC_25199</name>
</gene>
<dbReference type="InterPro" id="IPR001251">
    <property type="entry name" value="CRAL-TRIO_dom"/>
</dbReference>
<dbReference type="PANTHER" id="PTHR45824">
    <property type="entry name" value="GH16843P"/>
    <property type="match status" value="1"/>
</dbReference>
<dbReference type="eggNOG" id="KOG1470">
    <property type="taxonomic scope" value="Eukaryota"/>
</dbReference>
<dbReference type="Gene3D" id="3.40.525.10">
    <property type="entry name" value="CRAL-TRIO lipid binding domain"/>
    <property type="match status" value="1"/>
</dbReference>
<accession>K0RPR7</accession>
<dbReference type="InterPro" id="IPR052578">
    <property type="entry name" value="PI_Transfer_CRAL-TRIO"/>
</dbReference>
<evidence type="ECO:0000259" key="1">
    <source>
        <dbReference type="PROSITE" id="PS50191"/>
    </source>
</evidence>
<dbReference type="InterPro" id="IPR036865">
    <property type="entry name" value="CRAL-TRIO_dom_sf"/>
</dbReference>
<protein>
    <recommendedName>
        <fullName evidence="1">CRAL-TRIO domain-containing protein</fullName>
    </recommendedName>
</protein>
<feature type="domain" description="CRAL-TRIO" evidence="1">
    <location>
        <begin position="186"/>
        <end position="321"/>
    </location>
</feature>
<dbReference type="AlphaFoldDB" id="K0RPR7"/>
<keyword evidence="3" id="KW-1185">Reference proteome</keyword>
<dbReference type="PROSITE" id="PS50191">
    <property type="entry name" value="CRAL_TRIO"/>
    <property type="match status" value="1"/>
</dbReference>
<dbReference type="CDD" id="cd00170">
    <property type="entry name" value="SEC14"/>
    <property type="match status" value="1"/>
</dbReference>
<evidence type="ECO:0000313" key="3">
    <source>
        <dbReference type="Proteomes" id="UP000266841"/>
    </source>
</evidence>
<dbReference type="SUPFAM" id="SSF52087">
    <property type="entry name" value="CRAL/TRIO domain"/>
    <property type="match status" value="1"/>
</dbReference>
<dbReference type="PANTHER" id="PTHR45824:SF29">
    <property type="entry name" value="GH16843P"/>
    <property type="match status" value="1"/>
</dbReference>
<dbReference type="OrthoDB" id="200168at2759"/>
<dbReference type="EMBL" id="AGNL01034722">
    <property type="protein sequence ID" value="EJK55100.1"/>
    <property type="molecule type" value="Genomic_DNA"/>
</dbReference>
<dbReference type="Pfam" id="PF00650">
    <property type="entry name" value="CRAL_TRIO"/>
    <property type="match status" value="1"/>
</dbReference>
<dbReference type="Proteomes" id="UP000266841">
    <property type="component" value="Unassembled WGS sequence"/>
</dbReference>
<dbReference type="SUPFAM" id="SSF46938">
    <property type="entry name" value="CRAL/TRIO N-terminal domain"/>
    <property type="match status" value="1"/>
</dbReference>
<organism evidence="2 3">
    <name type="scientific">Thalassiosira oceanica</name>
    <name type="common">Marine diatom</name>
    <dbReference type="NCBI Taxonomy" id="159749"/>
    <lineage>
        <taxon>Eukaryota</taxon>
        <taxon>Sar</taxon>
        <taxon>Stramenopiles</taxon>
        <taxon>Ochrophyta</taxon>
        <taxon>Bacillariophyta</taxon>
        <taxon>Coscinodiscophyceae</taxon>
        <taxon>Thalassiosirophycidae</taxon>
        <taxon>Thalassiosirales</taxon>
        <taxon>Thalassiosiraceae</taxon>
        <taxon>Thalassiosira</taxon>
    </lineage>
</organism>
<evidence type="ECO:0000313" key="2">
    <source>
        <dbReference type="EMBL" id="EJK55100.1"/>
    </source>
</evidence>
<sequence>MTFIRSRSLMRGVLLRTEENRRKEEEHQRMAICITHPSCASLTEWADEQRNDVATSTRRRKEPPAVVDDCTDLDTARRKEIAKSHGHSYDEQTGVQIILDALTPAERLHLADERQPLRHYRAEKGDVQNAIRKIKSTIQWRQDFEVDDIKRCFDKDDVPLDDRKKLDRLANIIADENATGKIYCRGYDKEGRAILYLTPGRENSQHEYNNMRHLVYHLERAIACTRRRSGREKVCIVIGYQGFRLSNAPPGHYPERMYRAYICDPPLVFRTFWNIIRHFIDPATLEKIAFCTGKEGERLLNRDFDTTKTERQAGGTKALRVFDSTEFLFETPFDSTFDE</sequence>
<dbReference type="InterPro" id="IPR036273">
    <property type="entry name" value="CRAL/TRIO_N_dom_sf"/>
</dbReference>